<feature type="transmembrane region" description="Helical" evidence="1">
    <location>
        <begin position="7"/>
        <end position="29"/>
    </location>
</feature>
<evidence type="ECO:0000313" key="2">
    <source>
        <dbReference type="EMBL" id="KAK3323858.1"/>
    </source>
</evidence>
<keyword evidence="3" id="KW-1185">Reference proteome</keyword>
<accession>A0AAE0IFA8</accession>
<comment type="caution">
    <text evidence="2">The sequence shown here is derived from an EMBL/GenBank/DDBJ whole genome shotgun (WGS) entry which is preliminary data.</text>
</comment>
<reference evidence="2" key="1">
    <citation type="journal article" date="2023" name="Mol. Phylogenet. Evol.">
        <title>Genome-scale phylogeny and comparative genomics of the fungal order Sordariales.</title>
        <authorList>
            <person name="Hensen N."/>
            <person name="Bonometti L."/>
            <person name="Westerberg I."/>
            <person name="Brannstrom I.O."/>
            <person name="Guillou S."/>
            <person name="Cros-Aarteil S."/>
            <person name="Calhoun S."/>
            <person name="Haridas S."/>
            <person name="Kuo A."/>
            <person name="Mondo S."/>
            <person name="Pangilinan J."/>
            <person name="Riley R."/>
            <person name="LaButti K."/>
            <person name="Andreopoulos B."/>
            <person name="Lipzen A."/>
            <person name="Chen C."/>
            <person name="Yan M."/>
            <person name="Daum C."/>
            <person name="Ng V."/>
            <person name="Clum A."/>
            <person name="Steindorff A."/>
            <person name="Ohm R.A."/>
            <person name="Martin F."/>
            <person name="Silar P."/>
            <person name="Natvig D.O."/>
            <person name="Lalanne C."/>
            <person name="Gautier V."/>
            <person name="Ament-Velasquez S.L."/>
            <person name="Kruys A."/>
            <person name="Hutchinson M.I."/>
            <person name="Powell A.J."/>
            <person name="Barry K."/>
            <person name="Miller A.N."/>
            <person name="Grigoriev I.V."/>
            <person name="Debuchy R."/>
            <person name="Gladieux P."/>
            <person name="Hiltunen Thoren M."/>
            <person name="Johannesson H."/>
        </authorList>
    </citation>
    <scope>NUCLEOTIDE SEQUENCE</scope>
    <source>
        <strain evidence="2">SMH4131-1</strain>
    </source>
</reference>
<proteinExistence type="predicted"/>
<gene>
    <name evidence="2" type="ORF">B0T19DRAFT_215386</name>
</gene>
<keyword evidence="1" id="KW-0812">Transmembrane</keyword>
<organism evidence="2 3">
    <name type="scientific">Cercophora scortea</name>
    <dbReference type="NCBI Taxonomy" id="314031"/>
    <lineage>
        <taxon>Eukaryota</taxon>
        <taxon>Fungi</taxon>
        <taxon>Dikarya</taxon>
        <taxon>Ascomycota</taxon>
        <taxon>Pezizomycotina</taxon>
        <taxon>Sordariomycetes</taxon>
        <taxon>Sordariomycetidae</taxon>
        <taxon>Sordariales</taxon>
        <taxon>Lasiosphaeriaceae</taxon>
        <taxon>Cercophora</taxon>
    </lineage>
</organism>
<keyword evidence="1" id="KW-0472">Membrane</keyword>
<evidence type="ECO:0000313" key="3">
    <source>
        <dbReference type="Proteomes" id="UP001286456"/>
    </source>
</evidence>
<evidence type="ECO:0000256" key="1">
    <source>
        <dbReference type="SAM" id="Phobius"/>
    </source>
</evidence>
<name>A0AAE0IFA8_9PEZI</name>
<dbReference type="Proteomes" id="UP001286456">
    <property type="component" value="Unassembled WGS sequence"/>
</dbReference>
<keyword evidence="1" id="KW-1133">Transmembrane helix</keyword>
<dbReference type="AlphaFoldDB" id="A0AAE0IFA8"/>
<protein>
    <submittedName>
        <fullName evidence="2">Uncharacterized protein</fullName>
    </submittedName>
</protein>
<sequence>MYIFGCNFMGCTIPLHSFSFFFFFVFFYFSPLGCGVGGIRHIAYGILFFLFLFFCWFSPARNKSYYNSIMAAVATAVAVPTGRVFISWEGASWVCVLCQSGNQQHESTRWEHHGKGRGDGWRVKRKTKRRKGFKFTKGVPREQEGGGIPYQDRKGHETDRHICIASHRSIARPAR</sequence>
<feature type="transmembrane region" description="Helical" evidence="1">
    <location>
        <begin position="41"/>
        <end position="60"/>
    </location>
</feature>
<reference evidence="2" key="2">
    <citation type="submission" date="2023-06" db="EMBL/GenBank/DDBJ databases">
        <authorList>
            <consortium name="Lawrence Berkeley National Laboratory"/>
            <person name="Haridas S."/>
            <person name="Hensen N."/>
            <person name="Bonometti L."/>
            <person name="Westerberg I."/>
            <person name="Brannstrom I.O."/>
            <person name="Guillou S."/>
            <person name="Cros-Aarteil S."/>
            <person name="Calhoun S."/>
            <person name="Kuo A."/>
            <person name="Mondo S."/>
            <person name="Pangilinan J."/>
            <person name="Riley R."/>
            <person name="Labutti K."/>
            <person name="Andreopoulos B."/>
            <person name="Lipzen A."/>
            <person name="Chen C."/>
            <person name="Yanf M."/>
            <person name="Daum C."/>
            <person name="Ng V."/>
            <person name="Clum A."/>
            <person name="Steindorff A."/>
            <person name="Ohm R."/>
            <person name="Martin F."/>
            <person name="Silar P."/>
            <person name="Natvig D."/>
            <person name="Lalanne C."/>
            <person name="Gautier V."/>
            <person name="Ament-Velasquez S.L."/>
            <person name="Kruys A."/>
            <person name="Hutchinson M.I."/>
            <person name="Powell A.J."/>
            <person name="Barry K."/>
            <person name="Miller A.N."/>
            <person name="Grigoriev I.V."/>
            <person name="Debuchy R."/>
            <person name="Gladieux P."/>
            <person name="Thoren M.H."/>
            <person name="Johannesson H."/>
        </authorList>
    </citation>
    <scope>NUCLEOTIDE SEQUENCE</scope>
    <source>
        <strain evidence="2">SMH4131-1</strain>
    </source>
</reference>
<dbReference type="EMBL" id="JAUEPO010000004">
    <property type="protein sequence ID" value="KAK3323858.1"/>
    <property type="molecule type" value="Genomic_DNA"/>
</dbReference>